<protein>
    <submittedName>
        <fullName evidence="1">Unannotated protein</fullName>
    </submittedName>
</protein>
<sequence>MSRSLFPTGFPSTTTWPDSMSAVIAVLDIPRPLLSPASTLSPAKPSGMTSDLSSDIRVFCRAW</sequence>
<organism evidence="1">
    <name type="scientific">freshwater metagenome</name>
    <dbReference type="NCBI Taxonomy" id="449393"/>
    <lineage>
        <taxon>unclassified sequences</taxon>
        <taxon>metagenomes</taxon>
        <taxon>ecological metagenomes</taxon>
    </lineage>
</organism>
<accession>A0A6J6BHC6</accession>
<proteinExistence type="predicted"/>
<dbReference type="AlphaFoldDB" id="A0A6J6BHC6"/>
<evidence type="ECO:0000313" key="1">
    <source>
        <dbReference type="EMBL" id="CAB4538352.1"/>
    </source>
</evidence>
<name>A0A6J6BHC6_9ZZZZ</name>
<dbReference type="EMBL" id="CAEZSN010000028">
    <property type="protein sequence ID" value="CAB4538352.1"/>
    <property type="molecule type" value="Genomic_DNA"/>
</dbReference>
<gene>
    <name evidence="1" type="ORF">UFOPK1433_00362</name>
</gene>
<reference evidence="1" key="1">
    <citation type="submission" date="2020-05" db="EMBL/GenBank/DDBJ databases">
        <authorList>
            <person name="Chiriac C."/>
            <person name="Salcher M."/>
            <person name="Ghai R."/>
            <person name="Kavagutti S V."/>
        </authorList>
    </citation>
    <scope>NUCLEOTIDE SEQUENCE</scope>
</reference>